<accession>A0A223S0Z1</accession>
<evidence type="ECO:0000259" key="2">
    <source>
        <dbReference type="Pfam" id="PF11796"/>
    </source>
</evidence>
<dbReference type="InterPro" id="IPR024465">
    <property type="entry name" value="DUF2399"/>
</dbReference>
<gene>
    <name evidence="3" type="ORF">CDO52_01765</name>
</gene>
<evidence type="ECO:0000313" key="4">
    <source>
        <dbReference type="Proteomes" id="UP000215005"/>
    </source>
</evidence>
<evidence type="ECO:0000259" key="1">
    <source>
        <dbReference type="Pfam" id="PF09664"/>
    </source>
</evidence>
<feature type="domain" description="DUF2399" evidence="1">
    <location>
        <begin position="266"/>
        <end position="368"/>
    </location>
</feature>
<dbReference type="OrthoDB" id="8188786at2"/>
<dbReference type="InterPro" id="IPR024466">
    <property type="entry name" value="CHP02679_N"/>
</dbReference>
<evidence type="ECO:0000313" key="3">
    <source>
        <dbReference type="EMBL" id="ASU81689.1"/>
    </source>
</evidence>
<keyword evidence="4" id="KW-1185">Reference proteome</keyword>
<feature type="domain" description="Conserved hypothetical protein CHP02679 N terminus" evidence="2">
    <location>
        <begin position="42"/>
        <end position="233"/>
    </location>
</feature>
<sequence length="397" mass="43105">MADPLPRALAEWADQPGPAKVINEVRKRALRNASTETGSLRCSLTPDERTQVGRLLGVQWVLSERPVRLRDLNAALAPHGHTARTVAEAVHGPIVPNSEKHRSQELRADKERDEARVILRAVDAPVSWLEDPWLPRPGDGELVGLIRQVAKVWEARPDIAEPRRLAVLAAHVCGDAHALDDRRQLGKAVARLAATVHDLDRPTRTGTAWRAAWKAIGVLCDEVSSCVLVLNLRLAGTASAVLQATASPGEPVWLSSRALGGDWKVAAPTPVFVCENPTVVEAAADRWGSSCHSMVCTNGIASTAALELVRGLAESGCPIYARADFDRTGFVIVDQVRSVAPAAHPWRFDAETYSRANPAHRLTDTPFTRESIQQPVHEEAILAFLLADLDGRGEPTR</sequence>
<name>A0A223S0Z1_9ACTN</name>
<dbReference type="AlphaFoldDB" id="A0A223S0Z1"/>
<evidence type="ECO:0008006" key="5">
    <source>
        <dbReference type="Google" id="ProtNLM"/>
    </source>
</evidence>
<reference evidence="3 4" key="1">
    <citation type="submission" date="2017-08" db="EMBL/GenBank/DDBJ databases">
        <title>The complete genome sequence of Nocardiopsis gilva YIM 90087.</title>
        <authorList>
            <person name="Yin M."/>
            <person name="Tang S."/>
        </authorList>
    </citation>
    <scope>NUCLEOTIDE SEQUENCE [LARGE SCALE GENOMIC DNA]</scope>
    <source>
        <strain evidence="3 4">YIM 90087</strain>
    </source>
</reference>
<protein>
    <recommendedName>
        <fullName evidence="5">TIGR02679 family protein</fullName>
    </recommendedName>
</protein>
<dbReference type="EMBL" id="CP022753">
    <property type="protein sequence ID" value="ASU81689.1"/>
    <property type="molecule type" value="Genomic_DNA"/>
</dbReference>
<organism evidence="3 4">
    <name type="scientific">Nocardiopsis gilva YIM 90087</name>
    <dbReference type="NCBI Taxonomy" id="1235441"/>
    <lineage>
        <taxon>Bacteria</taxon>
        <taxon>Bacillati</taxon>
        <taxon>Actinomycetota</taxon>
        <taxon>Actinomycetes</taxon>
        <taxon>Streptosporangiales</taxon>
        <taxon>Nocardiopsidaceae</taxon>
        <taxon>Nocardiopsis</taxon>
    </lineage>
</organism>
<dbReference type="Pfam" id="PF09664">
    <property type="entry name" value="DUF2399"/>
    <property type="match status" value="1"/>
</dbReference>
<dbReference type="Proteomes" id="UP000215005">
    <property type="component" value="Chromosome"/>
</dbReference>
<dbReference type="RefSeq" id="WP_017620536.1">
    <property type="nucleotide sequence ID" value="NZ_ANBG01000330.1"/>
</dbReference>
<dbReference type="KEGG" id="ngv:CDO52_01765"/>
<dbReference type="Pfam" id="PF11796">
    <property type="entry name" value="DUF3323"/>
    <property type="match status" value="1"/>
</dbReference>
<proteinExistence type="predicted"/>